<feature type="compositionally biased region" description="Polar residues" evidence="1">
    <location>
        <begin position="170"/>
        <end position="181"/>
    </location>
</feature>
<proteinExistence type="predicted"/>
<dbReference type="InterPro" id="IPR048683">
    <property type="entry name" value="Sf6_terminase"/>
</dbReference>
<dbReference type="Pfam" id="PF20901">
    <property type="entry name" value="Sf6_terminase"/>
    <property type="match status" value="1"/>
</dbReference>
<evidence type="ECO:0000256" key="1">
    <source>
        <dbReference type="SAM" id="MobiDB-lite"/>
    </source>
</evidence>
<sequence>MAEGESLTQICRGDEMPNRVTVYRWLEGNKDFREQYARAREAMMDFYADLIREIAFDESGDIVLEQKGDKTVAVANHAKVQRDKLKVDTLKWTMSKLFGRQYGDKANAAALDAPPSDMVIRWQRPEDVIDAPTRIERVIVDPKVSDLMASIDGRTRSAYPEGQTKAPETPVQQPPAQLTHNPTPPPADLSPRLWSAMGRVSDLIEQICPSDEAESVPEEIFGKIETFLRAHYLGSAAA</sequence>
<dbReference type="STRING" id="1274631.LMTR13_20865"/>
<name>A0A1B1UHN7_9BRAD</name>
<dbReference type="Proteomes" id="UP000092839">
    <property type="component" value="Chromosome"/>
</dbReference>
<dbReference type="KEGG" id="bic:LMTR13_20865"/>
<dbReference type="EMBL" id="CP016428">
    <property type="protein sequence ID" value="ANW02255.1"/>
    <property type="molecule type" value="Genomic_DNA"/>
</dbReference>
<reference evidence="2 3" key="1">
    <citation type="submission" date="2016-07" db="EMBL/GenBank/DDBJ databases">
        <title>Complete genome sequence of Bradyrhizobium icense LMTR 13T, a potential inoculant strain isolated from lima bean (Phaseolus lunatus) in Peru.</title>
        <authorList>
            <person name="Ormeno-Orrillo E."/>
            <person name="Duran D."/>
            <person name="Rogel M.A."/>
            <person name="Rey L."/>
            <person name="Imperial J."/>
            <person name="Ruiz-Argueso T."/>
            <person name="Martinez-Romero E."/>
        </authorList>
    </citation>
    <scope>NUCLEOTIDE SEQUENCE [LARGE SCALE GENOMIC DNA]</scope>
    <source>
        <strain evidence="2 3">LMTR 13</strain>
    </source>
</reference>
<accession>A0A1B1UHN7</accession>
<evidence type="ECO:0000313" key="2">
    <source>
        <dbReference type="EMBL" id="ANW02255.1"/>
    </source>
</evidence>
<protein>
    <recommendedName>
        <fullName evidence="4">Terminase small subunit protein</fullName>
    </recommendedName>
</protein>
<organism evidence="2 3">
    <name type="scientific">Bradyrhizobium icense</name>
    <dbReference type="NCBI Taxonomy" id="1274631"/>
    <lineage>
        <taxon>Bacteria</taxon>
        <taxon>Pseudomonadati</taxon>
        <taxon>Pseudomonadota</taxon>
        <taxon>Alphaproteobacteria</taxon>
        <taxon>Hyphomicrobiales</taxon>
        <taxon>Nitrobacteraceae</taxon>
        <taxon>Bradyrhizobium</taxon>
    </lineage>
</organism>
<feature type="region of interest" description="Disordered" evidence="1">
    <location>
        <begin position="157"/>
        <end position="192"/>
    </location>
</feature>
<dbReference type="Gene3D" id="1.10.10.60">
    <property type="entry name" value="Homeodomain-like"/>
    <property type="match status" value="1"/>
</dbReference>
<evidence type="ECO:0000313" key="3">
    <source>
        <dbReference type="Proteomes" id="UP000092839"/>
    </source>
</evidence>
<gene>
    <name evidence="2" type="ORF">LMTR13_20865</name>
</gene>
<evidence type="ECO:0008006" key="4">
    <source>
        <dbReference type="Google" id="ProtNLM"/>
    </source>
</evidence>
<keyword evidence="3" id="KW-1185">Reference proteome</keyword>
<dbReference type="AlphaFoldDB" id="A0A1B1UHN7"/>